<organism evidence="1 2">
    <name type="scientific">Caulochytrium protostelioides</name>
    <dbReference type="NCBI Taxonomy" id="1555241"/>
    <lineage>
        <taxon>Eukaryota</taxon>
        <taxon>Fungi</taxon>
        <taxon>Fungi incertae sedis</taxon>
        <taxon>Chytridiomycota</taxon>
        <taxon>Chytridiomycota incertae sedis</taxon>
        <taxon>Chytridiomycetes</taxon>
        <taxon>Caulochytriales</taxon>
        <taxon>Caulochytriaceae</taxon>
        <taxon>Caulochytrium</taxon>
    </lineage>
</organism>
<dbReference type="EMBL" id="ML009545">
    <property type="protein sequence ID" value="RKO96886.1"/>
    <property type="molecule type" value="Genomic_DNA"/>
</dbReference>
<reference evidence="2" key="1">
    <citation type="journal article" date="2018" name="Nat. Microbiol.">
        <title>Leveraging single-cell genomics to expand the fungal tree of life.</title>
        <authorList>
            <person name="Ahrendt S.R."/>
            <person name="Quandt C.A."/>
            <person name="Ciobanu D."/>
            <person name="Clum A."/>
            <person name="Salamov A."/>
            <person name="Andreopoulos B."/>
            <person name="Cheng J.F."/>
            <person name="Woyke T."/>
            <person name="Pelin A."/>
            <person name="Henrissat B."/>
            <person name="Reynolds N.K."/>
            <person name="Benny G.L."/>
            <person name="Smith M.E."/>
            <person name="James T.Y."/>
            <person name="Grigoriev I.V."/>
        </authorList>
    </citation>
    <scope>NUCLEOTIDE SEQUENCE [LARGE SCALE GENOMIC DNA]</scope>
    <source>
        <strain evidence="2">ATCC 52028</strain>
    </source>
</reference>
<sequence length="263" mass="29873">MADIPTIVRELYFQGHDRTLGFLYQQALSDFDFDKNPLSKVYATAFEAATAEAYLASMIGLHEYDDWWKVLEVFEGTHSSLHENISPEQSHFLRIIPPATLAMLFSMSAEALPIVESEQPSPDKLAEFWIAGLSDSTSASVYRYAFGKYLQEAVNDAQKFHPPNDLRRLNPAEVQSASVGAAMMETLRRPMKVTDSLTMAFRQLHRNNRRIPSQSEIKSGYDDSVVMTLMLDTFKPTNSPEVRRQVIDRVKAIGFFVERPQDK</sequence>
<evidence type="ECO:0000313" key="2">
    <source>
        <dbReference type="Proteomes" id="UP000268535"/>
    </source>
</evidence>
<dbReference type="Proteomes" id="UP000268535">
    <property type="component" value="Unassembled WGS sequence"/>
</dbReference>
<proteinExistence type="predicted"/>
<name>A0A4P9WZT2_9FUNG</name>
<evidence type="ECO:0000313" key="1">
    <source>
        <dbReference type="EMBL" id="RKO96886.1"/>
    </source>
</evidence>
<protein>
    <submittedName>
        <fullName evidence="1">Uncharacterized protein</fullName>
    </submittedName>
</protein>
<accession>A0A4P9WZT2</accession>
<gene>
    <name evidence="1" type="ORF">CAUPRSCDRAFT_11418</name>
</gene>
<dbReference type="AlphaFoldDB" id="A0A4P9WZT2"/>